<evidence type="ECO:0000313" key="1">
    <source>
        <dbReference type="EMBL" id="VXB43459.1"/>
    </source>
</evidence>
<dbReference type="EMBL" id="CABWLR010000002">
    <property type="protein sequence ID" value="VXB43459.1"/>
    <property type="molecule type" value="Genomic_DNA"/>
</dbReference>
<dbReference type="Proteomes" id="UP000430202">
    <property type="component" value="Unassembled WGS sequence"/>
</dbReference>
<accession>A0A653QKS6</accession>
<organism evidence="1 2">
    <name type="scientific">Maribacter litoralis</name>
    <dbReference type="NCBI Taxonomy" id="2059726"/>
    <lineage>
        <taxon>Bacteria</taxon>
        <taxon>Pseudomonadati</taxon>
        <taxon>Bacteroidota</taxon>
        <taxon>Flavobacteriia</taxon>
        <taxon>Flavobacteriales</taxon>
        <taxon>Flavobacteriaceae</taxon>
        <taxon>Maribacter</taxon>
    </lineage>
</organism>
<gene>
    <name evidence="1" type="ORF">MARI151_20591</name>
</gene>
<name>A0A653QKS6_9FLAO</name>
<sequence length="68" mass="7271">MSITSKLSKDTASPVASSTLTVMVTKLSVHMAVEQFIGSGSGSALSEQVIRKKDRNANVIFANIKLIY</sequence>
<dbReference type="AlphaFoldDB" id="A0A653QKS6"/>
<protein>
    <submittedName>
        <fullName evidence="1">Uncharacterized protein</fullName>
    </submittedName>
</protein>
<proteinExistence type="predicted"/>
<keyword evidence="2" id="KW-1185">Reference proteome</keyword>
<reference evidence="1 2" key="1">
    <citation type="submission" date="2019-10" db="EMBL/GenBank/DDBJ databases">
        <authorList>
            <person name="Karimi E."/>
        </authorList>
    </citation>
    <scope>NUCLEOTIDE SEQUENCE [LARGE SCALE GENOMIC DNA]</scope>
    <source>
        <strain evidence="1">Maribacter sp. 151</strain>
    </source>
</reference>
<evidence type="ECO:0000313" key="2">
    <source>
        <dbReference type="Proteomes" id="UP000430202"/>
    </source>
</evidence>